<comment type="caution">
    <text evidence="1">The sequence shown here is derived from an EMBL/GenBank/DDBJ whole genome shotgun (WGS) entry which is preliminary data.</text>
</comment>
<dbReference type="PANTHER" id="PTHR34934">
    <property type="entry name" value="FLAVIN-DEPENDENT THYMIDYLATE SYNTHASE"/>
    <property type="match status" value="1"/>
</dbReference>
<dbReference type="InterPro" id="IPR003669">
    <property type="entry name" value="Thymidylate_synthase_ThyX"/>
</dbReference>
<dbReference type="Pfam" id="PF02511">
    <property type="entry name" value="Thy1"/>
    <property type="match status" value="2"/>
</dbReference>
<dbReference type="GO" id="GO:0006231">
    <property type="term" value="P:dTMP biosynthetic process"/>
    <property type="evidence" value="ECO:0007669"/>
    <property type="project" value="InterPro"/>
</dbReference>
<dbReference type="InterPro" id="IPR036098">
    <property type="entry name" value="Thymidylate_synthase_ThyX_sf"/>
</dbReference>
<dbReference type="SUPFAM" id="SSF69796">
    <property type="entry name" value="Thymidylate synthase-complementing protein Thy1"/>
    <property type="match status" value="2"/>
</dbReference>
<dbReference type="GO" id="GO:0070402">
    <property type="term" value="F:NADPH binding"/>
    <property type="evidence" value="ECO:0007669"/>
    <property type="project" value="TreeGrafter"/>
</dbReference>
<dbReference type="CDD" id="cd20175">
    <property type="entry name" value="ThyX"/>
    <property type="match status" value="2"/>
</dbReference>
<proteinExistence type="predicted"/>
<dbReference type="Proteomes" id="UP000782312">
    <property type="component" value="Unassembled WGS sequence"/>
</dbReference>
<sequence>MRILLAGHNIDIELLRHLKTQILEPVASGWEENRLDAMSEAELRAQAAELQRRTAEFLGRDNLTPESISAAYARISRDPRALDELRAVARDEVEKARKSNQTIIFEYGHSSVAEHACFNIDVMEVSRYAVEEIEKFRLLAYTEKSQRYILLEDDFVIPREIEEAGLAPRFAETIKAQNACYHRLYEKLRPWVFDRNPDLAASKKNHKTLEGWAKEDARYIVSLATETQVGMTLSARSVEHVVSRCASHPLAEVREYGRRLFEAMEGVAPSLVKYVHPTPYNRLARAELREAAEEALVRLRDLPPAGPLAEEGEVALVDATPEADALIAAALLHSGSRRPMGECLAAARAMGDEERRRFMASTFRHMKSFDPVLREFENARCVFEITLSAACFGQIKRHRMSTLNVQPYDPALGVTVPVSIVQAGAEGEFRAAVEETDAVFFAIADKAPLAAPYVLTNAHRRRVLFTSNVRELCHVSRLREDPHAQWDIRDKAAKMLRLARRVMPGALQLAVGKHQFAQAWEQLFPGEAERAAKP</sequence>
<dbReference type="GO" id="GO:0050797">
    <property type="term" value="F:thymidylate synthase (FAD) activity"/>
    <property type="evidence" value="ECO:0007669"/>
    <property type="project" value="InterPro"/>
</dbReference>
<dbReference type="GO" id="GO:0004799">
    <property type="term" value="F:thymidylate synthase activity"/>
    <property type="evidence" value="ECO:0007669"/>
    <property type="project" value="TreeGrafter"/>
</dbReference>
<organism evidence="1 2">
    <name type="scientific">Tectimicrobiota bacterium</name>
    <dbReference type="NCBI Taxonomy" id="2528274"/>
    <lineage>
        <taxon>Bacteria</taxon>
        <taxon>Pseudomonadati</taxon>
        <taxon>Nitrospinota/Tectimicrobiota group</taxon>
        <taxon>Candidatus Tectimicrobiota</taxon>
    </lineage>
</organism>
<dbReference type="EMBL" id="JACPUR010000021">
    <property type="protein sequence ID" value="MBI3127980.1"/>
    <property type="molecule type" value="Genomic_DNA"/>
</dbReference>
<dbReference type="Gene3D" id="3.30.1360.170">
    <property type="match status" value="2"/>
</dbReference>
<name>A0A932HYC7_UNCTE</name>
<evidence type="ECO:0000313" key="1">
    <source>
        <dbReference type="EMBL" id="MBI3127980.1"/>
    </source>
</evidence>
<dbReference type="GO" id="GO:0050660">
    <property type="term" value="F:flavin adenine dinucleotide binding"/>
    <property type="evidence" value="ECO:0007669"/>
    <property type="project" value="InterPro"/>
</dbReference>
<dbReference type="PANTHER" id="PTHR34934:SF1">
    <property type="entry name" value="FLAVIN-DEPENDENT THYMIDYLATE SYNTHASE"/>
    <property type="match status" value="1"/>
</dbReference>
<evidence type="ECO:0000313" key="2">
    <source>
        <dbReference type="Proteomes" id="UP000782312"/>
    </source>
</evidence>
<dbReference type="PROSITE" id="PS51331">
    <property type="entry name" value="THYX"/>
    <property type="match status" value="2"/>
</dbReference>
<dbReference type="AlphaFoldDB" id="A0A932HYC7"/>
<gene>
    <name evidence="1" type="ORF">HYZ11_10275</name>
</gene>
<protein>
    <submittedName>
        <fullName evidence="1">FAD-dependent thymidylate synthase</fullName>
    </submittedName>
</protein>
<accession>A0A932HYC7</accession>
<reference evidence="1" key="1">
    <citation type="submission" date="2020-07" db="EMBL/GenBank/DDBJ databases">
        <title>Huge and variable diversity of episymbiotic CPR bacteria and DPANN archaea in groundwater ecosystems.</title>
        <authorList>
            <person name="He C.Y."/>
            <person name="Keren R."/>
            <person name="Whittaker M."/>
            <person name="Farag I.F."/>
            <person name="Doudna J."/>
            <person name="Cate J.H.D."/>
            <person name="Banfield J.F."/>
        </authorList>
    </citation>
    <scope>NUCLEOTIDE SEQUENCE</scope>
    <source>
        <strain evidence="1">NC_groundwater_763_Ag_S-0.2um_68_21</strain>
    </source>
</reference>